<dbReference type="EMBL" id="KL584749">
    <property type="protein sequence ID" value="KER00298.1"/>
    <property type="molecule type" value="Genomic_DNA"/>
</dbReference>
<feature type="chain" id="PRO_5001703902" evidence="1">
    <location>
        <begin position="24"/>
        <end position="212"/>
    </location>
</feature>
<evidence type="ECO:0000256" key="1">
    <source>
        <dbReference type="SAM" id="SignalP"/>
    </source>
</evidence>
<dbReference type="GeneID" id="25362804"/>
<dbReference type="RefSeq" id="XP_013348796.1">
    <property type="nucleotide sequence ID" value="XM_013493342.1"/>
</dbReference>
<gene>
    <name evidence="2" type="ORF">AUEXF2481DRAFT_24639</name>
</gene>
<keyword evidence="3" id="KW-1185">Reference proteome</keyword>
<dbReference type="Proteomes" id="UP000030641">
    <property type="component" value="Unassembled WGS sequence"/>
</dbReference>
<dbReference type="InParanoid" id="A0A074Z1U3"/>
<dbReference type="AlphaFoldDB" id="A0A074Z1U3"/>
<dbReference type="OrthoDB" id="5410926at2759"/>
<organism evidence="2 3">
    <name type="scientific">Aureobasidium subglaciale (strain EXF-2481)</name>
    <name type="common">Aureobasidium pullulans var. subglaciale</name>
    <dbReference type="NCBI Taxonomy" id="1043005"/>
    <lineage>
        <taxon>Eukaryota</taxon>
        <taxon>Fungi</taxon>
        <taxon>Dikarya</taxon>
        <taxon>Ascomycota</taxon>
        <taxon>Pezizomycotina</taxon>
        <taxon>Dothideomycetes</taxon>
        <taxon>Dothideomycetidae</taxon>
        <taxon>Dothideales</taxon>
        <taxon>Saccotheciaceae</taxon>
        <taxon>Aureobasidium</taxon>
    </lineage>
</organism>
<reference evidence="2 3" key="1">
    <citation type="journal article" date="2014" name="BMC Genomics">
        <title>Genome sequencing of four Aureobasidium pullulans varieties: biotechnological potential, stress tolerance, and description of new species.</title>
        <authorList>
            <person name="Gostin Ar C."/>
            <person name="Ohm R.A."/>
            <person name="Kogej T."/>
            <person name="Sonjak S."/>
            <person name="Turk M."/>
            <person name="Zajc J."/>
            <person name="Zalar P."/>
            <person name="Grube M."/>
            <person name="Sun H."/>
            <person name="Han J."/>
            <person name="Sharma A."/>
            <person name="Chiniquy J."/>
            <person name="Ngan C.Y."/>
            <person name="Lipzen A."/>
            <person name="Barry K."/>
            <person name="Grigoriev I.V."/>
            <person name="Gunde-Cimerman N."/>
        </authorList>
    </citation>
    <scope>NUCLEOTIDE SEQUENCE [LARGE SCALE GENOMIC DNA]</scope>
    <source>
        <strain evidence="2 3">EXF-2481</strain>
    </source>
</reference>
<dbReference type="OMA" id="YAGHVAC"/>
<proteinExistence type="predicted"/>
<feature type="signal peptide" evidence="1">
    <location>
        <begin position="1"/>
        <end position="23"/>
    </location>
</feature>
<dbReference type="HOGENOM" id="CLU_1315167_0_0_1"/>
<sequence length="212" mass="20993">MSFHSRVLLLFSILELLTCFASATLFSPLLSVLDWSQQVPSNQTFHDLPKRAIDPTSCPTGYKNCANLGAPGLCCANSAVCAPDQAGHVACCPSGAACTGAISSIITSGVIASGGSLRSTATASPPLTVSASSATSIATSGGGLIIASGHGTTSSAITTTASSAATATTTTGDGFILVGSSTAATIGSSAVRNAQLPYIAHLIIGLLELLAF</sequence>
<evidence type="ECO:0000313" key="3">
    <source>
        <dbReference type="Proteomes" id="UP000030641"/>
    </source>
</evidence>
<keyword evidence="1" id="KW-0732">Signal</keyword>
<accession>A0A074Z1U3</accession>
<evidence type="ECO:0000313" key="2">
    <source>
        <dbReference type="EMBL" id="KER00298.1"/>
    </source>
</evidence>
<name>A0A074Z1U3_AURSE</name>
<protein>
    <submittedName>
        <fullName evidence="2">Uncharacterized protein</fullName>
    </submittedName>
</protein>
<dbReference type="PANTHER" id="PTHR39599:SF1">
    <property type="entry name" value="GPI-ANCHORED PROTEIN (EUROFUNG)"/>
    <property type="match status" value="1"/>
</dbReference>
<dbReference type="PANTHER" id="PTHR39599">
    <property type="entry name" value="GPI-ANCHORED PROTEIN (EUROFUNG)-RELATED-RELATED"/>
    <property type="match status" value="1"/>
</dbReference>